<organism evidence="8 9">
    <name type="scientific">Circinella minor</name>
    <dbReference type="NCBI Taxonomy" id="1195481"/>
    <lineage>
        <taxon>Eukaryota</taxon>
        <taxon>Fungi</taxon>
        <taxon>Fungi incertae sedis</taxon>
        <taxon>Mucoromycota</taxon>
        <taxon>Mucoromycotina</taxon>
        <taxon>Mucoromycetes</taxon>
        <taxon>Mucorales</taxon>
        <taxon>Lichtheimiaceae</taxon>
        <taxon>Circinella</taxon>
    </lineage>
</organism>
<dbReference type="AlphaFoldDB" id="A0A8H7SDB8"/>
<accession>A0A8H7SDB8</accession>
<feature type="transmembrane region" description="Helical" evidence="7">
    <location>
        <begin position="282"/>
        <end position="306"/>
    </location>
</feature>
<dbReference type="SUPFAM" id="SSF103473">
    <property type="entry name" value="MFS general substrate transporter"/>
    <property type="match status" value="1"/>
</dbReference>
<evidence type="ECO:0000256" key="2">
    <source>
        <dbReference type="ARBA" id="ARBA00022448"/>
    </source>
</evidence>
<dbReference type="InterPro" id="IPR011701">
    <property type="entry name" value="MFS"/>
</dbReference>
<evidence type="ECO:0000256" key="1">
    <source>
        <dbReference type="ARBA" id="ARBA00004141"/>
    </source>
</evidence>
<feature type="transmembrane region" description="Helical" evidence="7">
    <location>
        <begin position="318"/>
        <end position="338"/>
    </location>
</feature>
<evidence type="ECO:0000256" key="3">
    <source>
        <dbReference type="ARBA" id="ARBA00022692"/>
    </source>
</evidence>
<evidence type="ECO:0000256" key="6">
    <source>
        <dbReference type="SAM" id="MobiDB-lite"/>
    </source>
</evidence>
<keyword evidence="3 7" id="KW-0812">Transmembrane</keyword>
<dbReference type="GO" id="GO:0022857">
    <property type="term" value="F:transmembrane transporter activity"/>
    <property type="evidence" value="ECO:0007669"/>
    <property type="project" value="InterPro"/>
</dbReference>
<dbReference type="GO" id="GO:0016020">
    <property type="term" value="C:membrane"/>
    <property type="evidence" value="ECO:0007669"/>
    <property type="project" value="UniProtKB-SubCell"/>
</dbReference>
<feature type="transmembrane region" description="Helical" evidence="7">
    <location>
        <begin position="88"/>
        <end position="106"/>
    </location>
</feature>
<dbReference type="PANTHER" id="PTHR43791">
    <property type="entry name" value="PERMEASE-RELATED"/>
    <property type="match status" value="1"/>
</dbReference>
<dbReference type="Pfam" id="PF07690">
    <property type="entry name" value="MFS_1"/>
    <property type="match status" value="1"/>
</dbReference>
<evidence type="ECO:0000256" key="7">
    <source>
        <dbReference type="SAM" id="Phobius"/>
    </source>
</evidence>
<feature type="region of interest" description="Disordered" evidence="6">
    <location>
        <begin position="464"/>
        <end position="497"/>
    </location>
</feature>
<feature type="transmembrane region" description="Helical" evidence="7">
    <location>
        <begin position="175"/>
        <end position="196"/>
    </location>
</feature>
<gene>
    <name evidence="8" type="ORF">INT45_003331</name>
</gene>
<feature type="transmembrane region" description="Helical" evidence="7">
    <location>
        <begin position="436"/>
        <end position="457"/>
    </location>
</feature>
<comment type="subcellular location">
    <subcellularLocation>
        <location evidence="1">Membrane</location>
        <topology evidence="1">Multi-pass membrane protein</topology>
    </subcellularLocation>
</comment>
<dbReference type="EMBL" id="JAEPRB010000019">
    <property type="protein sequence ID" value="KAG2226186.1"/>
    <property type="molecule type" value="Genomic_DNA"/>
</dbReference>
<name>A0A8H7SDB8_9FUNG</name>
<feature type="transmembrane region" description="Helical" evidence="7">
    <location>
        <begin position="404"/>
        <end position="424"/>
    </location>
</feature>
<dbReference type="Gene3D" id="1.20.1250.20">
    <property type="entry name" value="MFS general substrate transporter like domains"/>
    <property type="match status" value="1"/>
</dbReference>
<protein>
    <recommendedName>
        <fullName evidence="10">Major facilitator superfamily (MFS) profile domain-containing protein</fullName>
    </recommendedName>
</protein>
<feature type="transmembrane region" description="Helical" evidence="7">
    <location>
        <begin position="47"/>
        <end position="64"/>
    </location>
</feature>
<dbReference type="InterPro" id="IPR036259">
    <property type="entry name" value="MFS_trans_sf"/>
</dbReference>
<keyword evidence="5 7" id="KW-0472">Membrane</keyword>
<feature type="transmembrane region" description="Helical" evidence="7">
    <location>
        <begin position="118"/>
        <end position="135"/>
    </location>
</feature>
<feature type="transmembrane region" description="Helical" evidence="7">
    <location>
        <begin position="345"/>
        <end position="368"/>
    </location>
</feature>
<dbReference type="PANTHER" id="PTHR43791:SF63">
    <property type="entry name" value="HIGH AFFINITY CYSTEINE TRANSPORTER"/>
    <property type="match status" value="1"/>
</dbReference>
<keyword evidence="4 7" id="KW-1133">Transmembrane helix</keyword>
<feature type="transmembrane region" description="Helical" evidence="7">
    <location>
        <begin position="147"/>
        <end position="168"/>
    </location>
</feature>
<evidence type="ECO:0000313" key="9">
    <source>
        <dbReference type="Proteomes" id="UP000646827"/>
    </source>
</evidence>
<evidence type="ECO:0000256" key="5">
    <source>
        <dbReference type="ARBA" id="ARBA00023136"/>
    </source>
</evidence>
<evidence type="ECO:0000256" key="4">
    <source>
        <dbReference type="ARBA" id="ARBA00022989"/>
    </source>
</evidence>
<feature type="transmembrane region" description="Helical" evidence="7">
    <location>
        <begin position="216"/>
        <end position="235"/>
    </location>
</feature>
<reference evidence="8 9" key="1">
    <citation type="submission" date="2020-12" db="EMBL/GenBank/DDBJ databases">
        <title>Metabolic potential, ecology and presence of endohyphal bacteria is reflected in genomic diversity of Mucoromycotina.</title>
        <authorList>
            <person name="Muszewska A."/>
            <person name="Okrasinska A."/>
            <person name="Steczkiewicz K."/>
            <person name="Drgas O."/>
            <person name="Orlowska M."/>
            <person name="Perlinska-Lenart U."/>
            <person name="Aleksandrzak-Piekarczyk T."/>
            <person name="Szatraj K."/>
            <person name="Zielenkiewicz U."/>
            <person name="Pilsyk S."/>
            <person name="Malc E."/>
            <person name="Mieczkowski P."/>
            <person name="Kruszewska J.S."/>
            <person name="Biernat P."/>
            <person name="Pawlowska J."/>
        </authorList>
    </citation>
    <scope>NUCLEOTIDE SEQUENCE [LARGE SCALE GENOMIC DNA]</scope>
    <source>
        <strain evidence="8 9">CBS 142.35</strain>
    </source>
</reference>
<keyword evidence="2" id="KW-0813">Transport</keyword>
<dbReference type="OrthoDB" id="6730379at2759"/>
<feature type="transmembrane region" description="Helical" evidence="7">
    <location>
        <begin position="374"/>
        <end position="392"/>
    </location>
</feature>
<keyword evidence="9" id="KW-1185">Reference proteome</keyword>
<dbReference type="Proteomes" id="UP000646827">
    <property type="component" value="Unassembled WGS sequence"/>
</dbReference>
<evidence type="ECO:0008006" key="10">
    <source>
        <dbReference type="Google" id="ProtNLM"/>
    </source>
</evidence>
<proteinExistence type="predicted"/>
<feature type="compositionally biased region" description="Basic and acidic residues" evidence="6">
    <location>
        <begin position="479"/>
        <end position="491"/>
    </location>
</feature>
<sequence length="497" mass="55901">MVSEKAVSIKQEKVDAYSANEVEYALEEAKSKKFVYSPEEKKLVKKINWTVMPLVCGILFVQFIDKSTLNYAAVMNLYEDTHISQTEFSWLGAIFYVGYLAFQIPNQYCLQRLPISKYLGAILLIWGVCLGLMSLGRNFQELAGLRFLLGFWEASTYPCIFLLISTLYRRQEQVIWFSTMFINNAAATAFGGLIAYGIRSMQGLHGISAWQCLTSMIIWGVITFVLGIAFFFFLADHPKSRWFRLTAEEELIVEERLRDNTVVQNPVVNMAHIKEGLRDPRFYCYIGISFFCNLQNGSVTIFSSQIISQMGFSDLNSILLNIPYGVSIAILLAGAMMASRRWDEIGYVGAAWGMITFLGALLLCVIPGGGGKLSGLYLSASSPIYVMLQTSISSNVTGYTKKIFYTGGNLAAYCVGNFVGPLMMVESTAPRYIGPMIGYMVADILAVVLFLYVRWSLKRENERREKLREEGKIPPSDAARQDIDLTDKEDLNFVYKP</sequence>
<evidence type="ECO:0000313" key="8">
    <source>
        <dbReference type="EMBL" id="KAG2226186.1"/>
    </source>
</evidence>
<comment type="caution">
    <text evidence="8">The sequence shown here is derived from an EMBL/GenBank/DDBJ whole genome shotgun (WGS) entry which is preliminary data.</text>
</comment>